<gene>
    <name evidence="2" type="ORF">FRUB_04536</name>
</gene>
<dbReference type="AlphaFoldDB" id="A0A225DV99"/>
<evidence type="ECO:0000313" key="3">
    <source>
        <dbReference type="Proteomes" id="UP000214646"/>
    </source>
</evidence>
<feature type="region of interest" description="Disordered" evidence="1">
    <location>
        <begin position="100"/>
        <end position="130"/>
    </location>
</feature>
<protein>
    <submittedName>
        <fullName evidence="2">Phage protein</fullName>
    </submittedName>
</protein>
<comment type="caution">
    <text evidence="2">The sequence shown here is derived from an EMBL/GenBank/DDBJ whole genome shotgun (WGS) entry which is preliminary data.</text>
</comment>
<evidence type="ECO:0000256" key="1">
    <source>
        <dbReference type="SAM" id="MobiDB-lite"/>
    </source>
</evidence>
<dbReference type="RefSeq" id="WP_088255624.1">
    <property type="nucleotide sequence ID" value="NZ_NIDE01000005.1"/>
</dbReference>
<dbReference type="Proteomes" id="UP000214646">
    <property type="component" value="Unassembled WGS sequence"/>
</dbReference>
<sequence length="130" mass="14704">MFHVFNTMANSTRYIKYRQAPQKDLNIAERSVLIKGGSGMHQKHLGTPLGVHTAVSDEDMDWLKDDLHFKQHMTKGYITVRKAEVNPEVAAAEMITHDPKTDACPVIPQDFKDDDKKETIKPMANKKKAA</sequence>
<organism evidence="2 3">
    <name type="scientific">Fimbriiglobus ruber</name>
    <dbReference type="NCBI Taxonomy" id="1908690"/>
    <lineage>
        <taxon>Bacteria</taxon>
        <taxon>Pseudomonadati</taxon>
        <taxon>Planctomycetota</taxon>
        <taxon>Planctomycetia</taxon>
        <taxon>Gemmatales</taxon>
        <taxon>Gemmataceae</taxon>
        <taxon>Fimbriiglobus</taxon>
    </lineage>
</organism>
<dbReference type="EMBL" id="NIDE01000005">
    <property type="protein sequence ID" value="OWK42458.1"/>
    <property type="molecule type" value="Genomic_DNA"/>
</dbReference>
<keyword evidence="3" id="KW-1185">Reference proteome</keyword>
<feature type="compositionally biased region" description="Basic and acidic residues" evidence="1">
    <location>
        <begin position="110"/>
        <end position="120"/>
    </location>
</feature>
<accession>A0A225DV99</accession>
<evidence type="ECO:0000313" key="2">
    <source>
        <dbReference type="EMBL" id="OWK42458.1"/>
    </source>
</evidence>
<reference evidence="3" key="1">
    <citation type="submission" date="2017-06" db="EMBL/GenBank/DDBJ databases">
        <title>Genome analysis of Fimbriiglobus ruber SP5, the first member of the order Planctomycetales with confirmed chitinolytic capability.</title>
        <authorList>
            <person name="Ravin N.V."/>
            <person name="Rakitin A.L."/>
            <person name="Ivanova A.A."/>
            <person name="Beletsky A.V."/>
            <person name="Kulichevskaya I.S."/>
            <person name="Mardanov A.V."/>
            <person name="Dedysh S.N."/>
        </authorList>
    </citation>
    <scope>NUCLEOTIDE SEQUENCE [LARGE SCALE GENOMIC DNA]</scope>
    <source>
        <strain evidence="3">SP5</strain>
    </source>
</reference>
<dbReference type="OrthoDB" id="6444714at2"/>
<proteinExistence type="predicted"/>
<name>A0A225DV99_9BACT</name>